<organism evidence="8 9">
    <name type="scientific">Neolewinella marina</name>
    <dbReference type="NCBI Taxonomy" id="438751"/>
    <lineage>
        <taxon>Bacteria</taxon>
        <taxon>Pseudomonadati</taxon>
        <taxon>Bacteroidota</taxon>
        <taxon>Saprospiria</taxon>
        <taxon>Saprospirales</taxon>
        <taxon>Lewinellaceae</taxon>
        <taxon>Neolewinella</taxon>
    </lineage>
</organism>
<comment type="similarity">
    <text evidence="1">Belongs to the peptidase M16 family.</text>
</comment>
<feature type="domain" description="Peptidase M16 N-terminal" evidence="6">
    <location>
        <begin position="15"/>
        <end position="133"/>
    </location>
</feature>
<dbReference type="SUPFAM" id="SSF63411">
    <property type="entry name" value="LuxS/MPP-like metallohydrolase"/>
    <property type="match status" value="2"/>
</dbReference>
<dbReference type="PANTHER" id="PTHR43690">
    <property type="entry name" value="NARDILYSIN"/>
    <property type="match status" value="1"/>
</dbReference>
<evidence type="ECO:0000256" key="2">
    <source>
        <dbReference type="ARBA" id="ARBA00022670"/>
    </source>
</evidence>
<evidence type="ECO:0000259" key="6">
    <source>
        <dbReference type="Pfam" id="PF00675"/>
    </source>
</evidence>
<evidence type="ECO:0000313" key="9">
    <source>
        <dbReference type="Proteomes" id="UP000226437"/>
    </source>
</evidence>
<evidence type="ECO:0000256" key="1">
    <source>
        <dbReference type="ARBA" id="ARBA00007261"/>
    </source>
</evidence>
<name>A0A2G0CBH1_9BACT</name>
<gene>
    <name evidence="8" type="ORF">CGL56_16080</name>
</gene>
<keyword evidence="4" id="KW-0862">Zinc</keyword>
<feature type="domain" description="Peptidase M16 C-terminal" evidence="7">
    <location>
        <begin position="172"/>
        <end position="347"/>
    </location>
</feature>
<dbReference type="Proteomes" id="UP000226437">
    <property type="component" value="Unassembled WGS sequence"/>
</dbReference>
<evidence type="ECO:0000313" key="8">
    <source>
        <dbReference type="EMBL" id="PHK97323.1"/>
    </source>
</evidence>
<sequence length="416" mass="47638">MIDFESYTLDNGLTVLLHHDEQRTVATVNVLYKVGSRNDPPHRTGFAHLFEHLMFAGSENVPNFDDALQLAGGENNALTSSDYTLYYDTLPAENLETALWLESDRMRKLRFSEASLANEKRVVIEEFRETCLEQPYGDLYHHLNGLIYKEHPYRWPVIGQDISHIRGARLGEVKDFYYRYYRPDNAILCIAGNFDPATIRERIEYWFASIPPSDASLPRPEIAPEPPQEEYRHLRVSGDVPSPVIYLHFRTVDRLHPDFPATDILSFLLGGGRSSLLYRRLVRDTELFAEVSAGINDNLEAGGIIVEARPSEDVDYDEARIALHAAIAEMVEHGISQEELDKVVNRLEQRNHYREANISSRANELILFALLGQPDLINTEMESYLALTVEELNEVARRYLRPENCVELEYLSDPAE</sequence>
<evidence type="ECO:0000259" key="7">
    <source>
        <dbReference type="Pfam" id="PF05193"/>
    </source>
</evidence>
<dbReference type="GO" id="GO:0008237">
    <property type="term" value="F:metallopeptidase activity"/>
    <property type="evidence" value="ECO:0007669"/>
    <property type="project" value="UniProtKB-KW"/>
</dbReference>
<dbReference type="Pfam" id="PF00675">
    <property type="entry name" value="Peptidase_M16"/>
    <property type="match status" value="1"/>
</dbReference>
<dbReference type="InterPro" id="IPR011765">
    <property type="entry name" value="Pept_M16_N"/>
</dbReference>
<proteinExistence type="inferred from homology"/>
<dbReference type="Gene3D" id="3.30.830.10">
    <property type="entry name" value="Metalloenzyme, LuxS/M16 peptidase-like"/>
    <property type="match status" value="2"/>
</dbReference>
<evidence type="ECO:0000256" key="3">
    <source>
        <dbReference type="ARBA" id="ARBA00022801"/>
    </source>
</evidence>
<dbReference type="EMBL" id="PDLO01000009">
    <property type="protein sequence ID" value="PHK97323.1"/>
    <property type="molecule type" value="Genomic_DNA"/>
</dbReference>
<dbReference type="RefSeq" id="WP_099107607.1">
    <property type="nucleotide sequence ID" value="NZ_JAATJF010000003.1"/>
</dbReference>
<evidence type="ECO:0000256" key="4">
    <source>
        <dbReference type="ARBA" id="ARBA00022833"/>
    </source>
</evidence>
<keyword evidence="3" id="KW-0378">Hydrolase</keyword>
<keyword evidence="9" id="KW-1185">Reference proteome</keyword>
<dbReference type="GO" id="GO:0006508">
    <property type="term" value="P:proteolysis"/>
    <property type="evidence" value="ECO:0007669"/>
    <property type="project" value="UniProtKB-KW"/>
</dbReference>
<dbReference type="AlphaFoldDB" id="A0A2G0CBH1"/>
<protein>
    <submittedName>
        <fullName evidence="8">Peptidase M16</fullName>
    </submittedName>
</protein>
<dbReference type="Pfam" id="PF05193">
    <property type="entry name" value="Peptidase_M16_C"/>
    <property type="match status" value="1"/>
</dbReference>
<comment type="caution">
    <text evidence="8">The sequence shown here is derived from an EMBL/GenBank/DDBJ whole genome shotgun (WGS) entry which is preliminary data.</text>
</comment>
<dbReference type="GO" id="GO:0046872">
    <property type="term" value="F:metal ion binding"/>
    <property type="evidence" value="ECO:0007669"/>
    <property type="project" value="InterPro"/>
</dbReference>
<dbReference type="OrthoDB" id="9811314at2"/>
<dbReference type="InterPro" id="IPR007863">
    <property type="entry name" value="Peptidase_M16_C"/>
</dbReference>
<evidence type="ECO:0000256" key="5">
    <source>
        <dbReference type="ARBA" id="ARBA00023049"/>
    </source>
</evidence>
<keyword evidence="5" id="KW-0482">Metalloprotease</keyword>
<reference evidence="8 9" key="1">
    <citation type="submission" date="2017-10" db="EMBL/GenBank/DDBJ databases">
        <title>The draft genome sequence of Lewinella marina KCTC 32374.</title>
        <authorList>
            <person name="Wang K."/>
        </authorList>
    </citation>
    <scope>NUCLEOTIDE SEQUENCE [LARGE SCALE GENOMIC DNA]</scope>
    <source>
        <strain evidence="8 9">MKG-38</strain>
    </source>
</reference>
<keyword evidence="2" id="KW-0645">Protease</keyword>
<dbReference type="PANTHER" id="PTHR43690:SF17">
    <property type="entry name" value="PROTEIN YHJJ"/>
    <property type="match status" value="1"/>
</dbReference>
<dbReference type="InterPro" id="IPR050626">
    <property type="entry name" value="Peptidase_M16"/>
</dbReference>
<dbReference type="InterPro" id="IPR011249">
    <property type="entry name" value="Metalloenz_LuxS/M16"/>
</dbReference>
<accession>A0A2G0CBH1</accession>